<feature type="transmembrane region" description="Helical" evidence="7">
    <location>
        <begin position="417"/>
        <end position="440"/>
    </location>
</feature>
<evidence type="ECO:0000256" key="6">
    <source>
        <dbReference type="SAM" id="MobiDB-lite"/>
    </source>
</evidence>
<dbReference type="PANTHER" id="PTHR42770">
    <property type="entry name" value="AMINO ACID TRANSPORTER-RELATED"/>
    <property type="match status" value="1"/>
</dbReference>
<feature type="transmembrane region" description="Helical" evidence="7">
    <location>
        <begin position="291"/>
        <end position="317"/>
    </location>
</feature>
<comment type="caution">
    <text evidence="8">The sequence shown here is derived from an EMBL/GenBank/DDBJ whole genome shotgun (WGS) entry which is preliminary data.</text>
</comment>
<feature type="transmembrane region" description="Helical" evidence="7">
    <location>
        <begin position="209"/>
        <end position="228"/>
    </location>
</feature>
<dbReference type="RefSeq" id="WP_179757294.1">
    <property type="nucleotide sequence ID" value="NZ_BAAAGN010000024.1"/>
</dbReference>
<feature type="transmembrane region" description="Helical" evidence="7">
    <location>
        <begin position="33"/>
        <end position="58"/>
    </location>
</feature>
<keyword evidence="3 7" id="KW-0812">Transmembrane</keyword>
<keyword evidence="9" id="KW-1185">Reference proteome</keyword>
<feature type="transmembrane region" description="Helical" evidence="7">
    <location>
        <begin position="384"/>
        <end position="405"/>
    </location>
</feature>
<sequence>MSNTSAEPGSAVHHRTPPQDGSRLSGNMGTTSLVLSVLAFSAPLVTVAGYISFAIGFVGKAAPIAWLVATVVLLIFAVGYTTMTRHIPRPGAFYTYISLGFGRVFGVGSAYLATISYLAITAGIYAFAGTSLGALVGILHGPSAPWWVWALVVWVIVTGLGHFNVELSAKVLGIVMVLEIIVVGVFNVFTLAKGGAEGLSAAPIDPSAFINGGTGMALLFAFGNFIGFEATALFRDEVKDPDRTIPRATYISVLLIGLFYAVSAYSLILAYGPDKAQGTSTSAPGDMFHDALSTFVAPAVSQVAVLLVTTSALASVLSVHNVSARYLFNLGADHALPHTLAAVHPRHKSPYRASLATAIITLVMVAPFAVFSDNPGFLQGTGSGVGTAGVLILMALVSLAVVKWFARTGRPAGESRWNVSIAPILSFVGLAAVVIFAVVRFDLLVGGAPGEYFWMLGVLLAFVAAGCGVALYYRSARPEWYARLGRQDGTTAEEEAPLVKE</sequence>
<feature type="transmembrane region" description="Helical" evidence="7">
    <location>
        <begin position="353"/>
        <end position="372"/>
    </location>
</feature>
<organism evidence="8 9">
    <name type="scientific">Kineococcus aurantiacus</name>
    <dbReference type="NCBI Taxonomy" id="37633"/>
    <lineage>
        <taxon>Bacteria</taxon>
        <taxon>Bacillati</taxon>
        <taxon>Actinomycetota</taxon>
        <taxon>Actinomycetes</taxon>
        <taxon>Kineosporiales</taxon>
        <taxon>Kineosporiaceae</taxon>
        <taxon>Kineococcus</taxon>
    </lineage>
</organism>
<keyword evidence="2" id="KW-1003">Cell membrane</keyword>
<dbReference type="EMBL" id="JACCBB010000002">
    <property type="protein sequence ID" value="NYD25113.1"/>
    <property type="molecule type" value="Genomic_DNA"/>
</dbReference>
<dbReference type="PANTHER" id="PTHR42770:SF16">
    <property type="entry name" value="AMINO ACID PERMEASE"/>
    <property type="match status" value="1"/>
</dbReference>
<dbReference type="Gene3D" id="1.20.1740.10">
    <property type="entry name" value="Amino acid/polyamine transporter I"/>
    <property type="match status" value="1"/>
</dbReference>
<reference evidence="8 9" key="1">
    <citation type="submission" date="2020-07" db="EMBL/GenBank/DDBJ databases">
        <title>Sequencing the genomes of 1000 actinobacteria strains.</title>
        <authorList>
            <person name="Klenk H.-P."/>
        </authorList>
    </citation>
    <scope>NUCLEOTIDE SEQUENCE [LARGE SCALE GENOMIC DNA]</scope>
    <source>
        <strain evidence="8 9">DSM 7487</strain>
    </source>
</reference>
<feature type="transmembrane region" description="Helical" evidence="7">
    <location>
        <begin position="249"/>
        <end position="271"/>
    </location>
</feature>
<dbReference type="PIRSF" id="PIRSF006060">
    <property type="entry name" value="AA_transporter"/>
    <property type="match status" value="1"/>
</dbReference>
<evidence type="ECO:0000256" key="4">
    <source>
        <dbReference type="ARBA" id="ARBA00022989"/>
    </source>
</evidence>
<feature type="transmembrane region" description="Helical" evidence="7">
    <location>
        <begin position="452"/>
        <end position="473"/>
    </location>
</feature>
<keyword evidence="5 7" id="KW-0472">Membrane</keyword>
<proteinExistence type="predicted"/>
<evidence type="ECO:0000313" key="8">
    <source>
        <dbReference type="EMBL" id="NYD25113.1"/>
    </source>
</evidence>
<gene>
    <name evidence="8" type="ORF">BJ968_004722</name>
</gene>
<accession>A0A7Y9DQY3</accession>
<dbReference type="AlphaFoldDB" id="A0A7Y9DQY3"/>
<feature type="transmembrane region" description="Helical" evidence="7">
    <location>
        <begin position="146"/>
        <end position="164"/>
    </location>
</feature>
<feature type="transmembrane region" description="Helical" evidence="7">
    <location>
        <begin position="64"/>
        <end position="83"/>
    </location>
</feature>
<dbReference type="Pfam" id="PF13520">
    <property type="entry name" value="AA_permease_2"/>
    <property type="match status" value="1"/>
</dbReference>
<dbReference type="Proteomes" id="UP000521922">
    <property type="component" value="Unassembled WGS sequence"/>
</dbReference>
<evidence type="ECO:0000256" key="3">
    <source>
        <dbReference type="ARBA" id="ARBA00022692"/>
    </source>
</evidence>
<name>A0A7Y9DQY3_9ACTN</name>
<evidence type="ECO:0000256" key="1">
    <source>
        <dbReference type="ARBA" id="ARBA00004651"/>
    </source>
</evidence>
<dbReference type="GO" id="GO:0005886">
    <property type="term" value="C:plasma membrane"/>
    <property type="evidence" value="ECO:0007669"/>
    <property type="project" value="UniProtKB-SubCell"/>
</dbReference>
<protein>
    <submittedName>
        <fullName evidence="8">Amino acid transporter</fullName>
    </submittedName>
</protein>
<feature type="region of interest" description="Disordered" evidence="6">
    <location>
        <begin position="1"/>
        <end position="24"/>
    </location>
</feature>
<evidence type="ECO:0000256" key="7">
    <source>
        <dbReference type="SAM" id="Phobius"/>
    </source>
</evidence>
<dbReference type="GO" id="GO:0022857">
    <property type="term" value="F:transmembrane transporter activity"/>
    <property type="evidence" value="ECO:0007669"/>
    <property type="project" value="InterPro"/>
</dbReference>
<evidence type="ECO:0000313" key="9">
    <source>
        <dbReference type="Proteomes" id="UP000521922"/>
    </source>
</evidence>
<dbReference type="InterPro" id="IPR002293">
    <property type="entry name" value="AA/rel_permease1"/>
</dbReference>
<feature type="transmembrane region" description="Helical" evidence="7">
    <location>
        <begin position="104"/>
        <end position="126"/>
    </location>
</feature>
<dbReference type="InterPro" id="IPR050367">
    <property type="entry name" value="APC_superfamily"/>
</dbReference>
<evidence type="ECO:0000256" key="2">
    <source>
        <dbReference type="ARBA" id="ARBA00022475"/>
    </source>
</evidence>
<feature type="transmembrane region" description="Helical" evidence="7">
    <location>
        <begin position="171"/>
        <end position="189"/>
    </location>
</feature>
<evidence type="ECO:0000256" key="5">
    <source>
        <dbReference type="ARBA" id="ARBA00023136"/>
    </source>
</evidence>
<comment type="subcellular location">
    <subcellularLocation>
        <location evidence="1">Cell membrane</location>
        <topology evidence="1">Multi-pass membrane protein</topology>
    </subcellularLocation>
</comment>
<keyword evidence="4 7" id="KW-1133">Transmembrane helix</keyword>